<sequence>MSCCEKPAEKVLDPVCGMTVDPATAKHSVAHAGTTYFFCGAGCKAKFEADPGKYLAPKVAATPTEAEAKTEHVCPMDPEVSQMGPGACPKCGMALEPAVMAAPAVRREWVCPMHPEVVRDAAGACPICGMALEPREVTIAEANPELEAMSRRLWVGIALTLPLLAVMVLDAFGRSLTGAWVGWAEFCFATPVVLWGGWPFFERGWVSIVNRNLNMFTLIAMGSGAAYLYSVVAVVAPGVFPASFRDRMSGQPGLYFEAAAVITVLVLLGQVLELKARSQTGSAIRALLGLAPTTARRIAADGTEAEVALAEIRVGDRLRVRPGEKVPVDGVVVDGSSSVDESMVSGEPIPVEKIAGAKLIGGTVNGTGGFVMQAERVGAETLLARIVKMVSEAQRSRAPIQRLADTVAGYFVPAVLLVAAVTFVVWAVWGPQPRMAHALVSAVAVLMIACPCALGLATPMAIMVGTGRGAREGILIRNAEALETFEKVDTLVIDKTGTLTEGKPRVAKVVPAEGFDEGQVLHLAASLEQGSEHPLAGAVLAAAREKGIVPSPVTGFQSVTGSGIHGVIARKEAYLGKSDWLTKICPAWKPDYGYESQLQTEGQTVVALLYDGRFAGWMGIVDPIKKTTPEAIRQLKQAGLRILVMSGDSGRTASAVAKELGISFQGDLLPQRKAEEIQKLQASGAIVAMAGDGVNDAPALAQAQIGIAMGTGTDVAMETSGITLVSGDLLGIVKARVLSQKTMRNIRQNLFFAFFYNVIGVPVAAGVLYPVFGVVMSPMIAAAAMSLSSVSVIGNALRLRSAKL</sequence>
<dbReference type="InterPro" id="IPR008250">
    <property type="entry name" value="ATPase_P-typ_transduc_dom_A_sf"/>
</dbReference>
<evidence type="ECO:0000256" key="11">
    <source>
        <dbReference type="RuleBase" id="RU362081"/>
    </source>
</evidence>
<keyword evidence="4 11" id="KW-0812">Transmembrane</keyword>
<evidence type="ECO:0000313" key="14">
    <source>
        <dbReference type="Proteomes" id="UP000199024"/>
    </source>
</evidence>
<feature type="transmembrane region" description="Helical" evidence="11">
    <location>
        <begin position="778"/>
        <end position="797"/>
    </location>
</feature>
<gene>
    <name evidence="13" type="ORF">SAMN05421771_3679</name>
</gene>
<dbReference type="Pfam" id="PF19335">
    <property type="entry name" value="HMBD"/>
    <property type="match status" value="2"/>
</dbReference>
<dbReference type="FunFam" id="2.70.150.10:FF:000020">
    <property type="entry name" value="Copper-exporting P-type ATPase A"/>
    <property type="match status" value="1"/>
</dbReference>
<evidence type="ECO:0000256" key="7">
    <source>
        <dbReference type="ARBA" id="ARBA00022840"/>
    </source>
</evidence>
<dbReference type="SUPFAM" id="SSF81653">
    <property type="entry name" value="Calcium ATPase, transduction domain A"/>
    <property type="match status" value="1"/>
</dbReference>
<dbReference type="InterPro" id="IPR012348">
    <property type="entry name" value="RNR-like"/>
</dbReference>
<feature type="transmembrane region" description="Helical" evidence="11">
    <location>
        <begin position="750"/>
        <end position="772"/>
    </location>
</feature>
<keyword evidence="7 11" id="KW-0067">ATP-binding</keyword>
<dbReference type="Pfam" id="PF00702">
    <property type="entry name" value="Hydrolase"/>
    <property type="match status" value="1"/>
</dbReference>
<dbReference type="InterPro" id="IPR044492">
    <property type="entry name" value="P_typ_ATPase_HD_dom"/>
</dbReference>
<dbReference type="PRINTS" id="PR00119">
    <property type="entry name" value="CATATPASE"/>
</dbReference>
<dbReference type="InterPro" id="IPR009078">
    <property type="entry name" value="Ferritin-like_SF"/>
</dbReference>
<dbReference type="Pfam" id="PF00122">
    <property type="entry name" value="E1-E2_ATPase"/>
    <property type="match status" value="1"/>
</dbReference>
<dbReference type="GO" id="GO:0016887">
    <property type="term" value="F:ATP hydrolysis activity"/>
    <property type="evidence" value="ECO:0007669"/>
    <property type="project" value="InterPro"/>
</dbReference>
<keyword evidence="10 11" id="KW-0472">Membrane</keyword>
<dbReference type="Gene3D" id="3.40.1110.10">
    <property type="entry name" value="Calcium-transporting ATPase, cytoplasmic domain N"/>
    <property type="match status" value="1"/>
</dbReference>
<dbReference type="InterPro" id="IPR023298">
    <property type="entry name" value="ATPase_P-typ_TM_dom_sf"/>
</dbReference>
<evidence type="ECO:0000256" key="9">
    <source>
        <dbReference type="ARBA" id="ARBA00022989"/>
    </source>
</evidence>
<accession>A0A1I6MXV1</accession>
<keyword evidence="3 11" id="KW-1003">Cell membrane</keyword>
<dbReference type="GO" id="GO:0005507">
    <property type="term" value="F:copper ion binding"/>
    <property type="evidence" value="ECO:0007669"/>
    <property type="project" value="TreeGrafter"/>
</dbReference>
<dbReference type="Gene3D" id="3.40.50.1000">
    <property type="entry name" value="HAD superfamily/HAD-like"/>
    <property type="match status" value="1"/>
</dbReference>
<dbReference type="InterPro" id="IPR023299">
    <property type="entry name" value="ATPase_P-typ_cyto_dom_N"/>
</dbReference>
<evidence type="ECO:0000256" key="1">
    <source>
        <dbReference type="ARBA" id="ARBA00004651"/>
    </source>
</evidence>
<protein>
    <submittedName>
        <fullName evidence="13">Cu+-exporting ATPase</fullName>
    </submittedName>
</protein>
<dbReference type="InterPro" id="IPR027256">
    <property type="entry name" value="P-typ_ATPase_IB"/>
</dbReference>
<dbReference type="PRINTS" id="PR00943">
    <property type="entry name" value="CUATPASE"/>
</dbReference>
<keyword evidence="5 11" id="KW-0479">Metal-binding</keyword>
<comment type="subcellular location">
    <subcellularLocation>
        <location evidence="1">Cell membrane</location>
        <topology evidence="1">Multi-pass membrane protein</topology>
    </subcellularLocation>
</comment>
<evidence type="ECO:0000256" key="4">
    <source>
        <dbReference type="ARBA" id="ARBA00022692"/>
    </source>
</evidence>
<comment type="similarity">
    <text evidence="2 11">Belongs to the cation transport ATPase (P-type) (TC 3.A.3) family. Type IB subfamily.</text>
</comment>
<dbReference type="Pfam" id="PF04945">
    <property type="entry name" value="YHS"/>
    <property type="match status" value="1"/>
</dbReference>
<dbReference type="GO" id="GO:0055070">
    <property type="term" value="P:copper ion homeostasis"/>
    <property type="evidence" value="ECO:0007669"/>
    <property type="project" value="TreeGrafter"/>
</dbReference>
<evidence type="ECO:0000256" key="6">
    <source>
        <dbReference type="ARBA" id="ARBA00022741"/>
    </source>
</evidence>
<dbReference type="PANTHER" id="PTHR43520">
    <property type="entry name" value="ATP7, ISOFORM B"/>
    <property type="match status" value="1"/>
</dbReference>
<dbReference type="GO" id="GO:0005886">
    <property type="term" value="C:plasma membrane"/>
    <property type="evidence" value="ECO:0007669"/>
    <property type="project" value="UniProtKB-SubCell"/>
</dbReference>
<dbReference type="AlphaFoldDB" id="A0A1I6MXV1"/>
<keyword evidence="14" id="KW-1185">Reference proteome</keyword>
<dbReference type="InterPro" id="IPR011017">
    <property type="entry name" value="TRASH_dom"/>
</dbReference>
<proteinExistence type="inferred from homology"/>
<reference evidence="13 14" key="1">
    <citation type="submission" date="2016-10" db="EMBL/GenBank/DDBJ databases">
        <authorList>
            <person name="de Groot N.N."/>
        </authorList>
    </citation>
    <scope>NUCLEOTIDE SEQUENCE [LARGE SCALE GENOMIC DNA]</scope>
    <source>
        <strain evidence="13 14">DSM 21001</strain>
    </source>
</reference>
<dbReference type="InterPro" id="IPR059000">
    <property type="entry name" value="ATPase_P-type_domA"/>
</dbReference>
<feature type="domain" description="TRASH" evidence="12">
    <location>
        <begin position="13"/>
        <end position="51"/>
    </location>
</feature>
<feature type="transmembrane region" description="Helical" evidence="11">
    <location>
        <begin position="153"/>
        <end position="173"/>
    </location>
</feature>
<dbReference type="SUPFAM" id="SSF47240">
    <property type="entry name" value="Ferritin-like"/>
    <property type="match status" value="1"/>
</dbReference>
<evidence type="ECO:0000256" key="10">
    <source>
        <dbReference type="ARBA" id="ARBA00023136"/>
    </source>
</evidence>
<dbReference type="GO" id="GO:0043682">
    <property type="term" value="F:P-type divalent copper transporter activity"/>
    <property type="evidence" value="ECO:0007669"/>
    <property type="project" value="TreeGrafter"/>
</dbReference>
<dbReference type="SFLD" id="SFLDF00027">
    <property type="entry name" value="p-type_atpase"/>
    <property type="match status" value="1"/>
</dbReference>
<dbReference type="Proteomes" id="UP000199024">
    <property type="component" value="Unassembled WGS sequence"/>
</dbReference>
<dbReference type="EMBL" id="FOZL01000002">
    <property type="protein sequence ID" value="SFS20533.1"/>
    <property type="molecule type" value="Genomic_DNA"/>
</dbReference>
<dbReference type="CDD" id="cd02094">
    <property type="entry name" value="P-type_ATPase_Cu-like"/>
    <property type="match status" value="1"/>
</dbReference>
<dbReference type="InterPro" id="IPR018303">
    <property type="entry name" value="ATPase_P-typ_P_site"/>
</dbReference>
<dbReference type="SFLD" id="SFLDS00003">
    <property type="entry name" value="Haloacid_Dehalogenase"/>
    <property type="match status" value="1"/>
</dbReference>
<keyword evidence="6 11" id="KW-0547">Nucleotide-binding</keyword>
<dbReference type="GO" id="GO:0016491">
    <property type="term" value="F:oxidoreductase activity"/>
    <property type="evidence" value="ECO:0007669"/>
    <property type="project" value="InterPro"/>
</dbReference>
<keyword evidence="9 11" id="KW-1133">Transmembrane helix</keyword>
<feature type="transmembrane region" description="Helical" evidence="11">
    <location>
        <begin position="213"/>
        <end position="240"/>
    </location>
</feature>
<dbReference type="InterPro" id="IPR036412">
    <property type="entry name" value="HAD-like_sf"/>
</dbReference>
<evidence type="ECO:0000256" key="5">
    <source>
        <dbReference type="ARBA" id="ARBA00022723"/>
    </source>
</evidence>
<dbReference type="OrthoDB" id="9813266at2"/>
<dbReference type="NCBIfam" id="TIGR01511">
    <property type="entry name" value="ATPase-IB1_Cu"/>
    <property type="match status" value="1"/>
</dbReference>
<evidence type="ECO:0000259" key="12">
    <source>
        <dbReference type="SMART" id="SM00746"/>
    </source>
</evidence>
<dbReference type="Gene3D" id="1.10.620.20">
    <property type="entry name" value="Ribonucleotide Reductase, subunit A"/>
    <property type="match status" value="1"/>
</dbReference>
<feature type="transmembrane region" description="Helical" evidence="11">
    <location>
        <begin position="407"/>
        <end position="429"/>
    </location>
</feature>
<dbReference type="GO" id="GO:0005524">
    <property type="term" value="F:ATP binding"/>
    <property type="evidence" value="ECO:0007669"/>
    <property type="project" value="UniProtKB-UniRule"/>
</dbReference>
<dbReference type="SUPFAM" id="SSF81665">
    <property type="entry name" value="Calcium ATPase, transmembrane domain M"/>
    <property type="match status" value="1"/>
</dbReference>
<dbReference type="SFLD" id="SFLDG00002">
    <property type="entry name" value="C1.7:_P-type_atpase_like"/>
    <property type="match status" value="1"/>
</dbReference>
<feature type="transmembrane region" description="Helical" evidence="11">
    <location>
        <begin position="179"/>
        <end position="201"/>
    </location>
</feature>
<dbReference type="PROSITE" id="PS00154">
    <property type="entry name" value="ATPASE_E1_E2"/>
    <property type="match status" value="1"/>
</dbReference>
<evidence type="ECO:0000313" key="13">
    <source>
        <dbReference type="EMBL" id="SFS20533.1"/>
    </source>
</evidence>
<dbReference type="Gene3D" id="2.70.150.10">
    <property type="entry name" value="Calcium-transporting ATPase, cytoplasmic transduction domain A"/>
    <property type="match status" value="1"/>
</dbReference>
<evidence type="ECO:0000256" key="3">
    <source>
        <dbReference type="ARBA" id="ARBA00022475"/>
    </source>
</evidence>
<dbReference type="NCBIfam" id="TIGR01525">
    <property type="entry name" value="ATPase-IB_hvy"/>
    <property type="match status" value="1"/>
</dbReference>
<dbReference type="SUPFAM" id="SSF56784">
    <property type="entry name" value="HAD-like"/>
    <property type="match status" value="1"/>
</dbReference>
<dbReference type="InterPro" id="IPR045800">
    <property type="entry name" value="HMBD"/>
</dbReference>
<dbReference type="RefSeq" id="WP_089842305.1">
    <property type="nucleotide sequence ID" value="NZ_FOZL01000002.1"/>
</dbReference>
<evidence type="ECO:0000256" key="2">
    <source>
        <dbReference type="ARBA" id="ARBA00006024"/>
    </source>
</evidence>
<dbReference type="SMART" id="SM00746">
    <property type="entry name" value="TRASH"/>
    <property type="match status" value="1"/>
</dbReference>
<feature type="transmembrane region" description="Helical" evidence="11">
    <location>
        <begin position="252"/>
        <end position="272"/>
    </location>
</feature>
<dbReference type="PANTHER" id="PTHR43520:SF8">
    <property type="entry name" value="P-TYPE CU(+) TRANSPORTER"/>
    <property type="match status" value="1"/>
</dbReference>
<name>A0A1I6MXV1_9BACT</name>
<dbReference type="InterPro" id="IPR023214">
    <property type="entry name" value="HAD_sf"/>
</dbReference>
<dbReference type="GO" id="GO:0060003">
    <property type="term" value="P:copper ion export"/>
    <property type="evidence" value="ECO:0007669"/>
    <property type="project" value="UniProtKB-ARBA"/>
</dbReference>
<dbReference type="InterPro" id="IPR007029">
    <property type="entry name" value="YHS_dom"/>
</dbReference>
<dbReference type="NCBIfam" id="TIGR01494">
    <property type="entry name" value="ATPase_P-type"/>
    <property type="match status" value="1"/>
</dbReference>
<feature type="transmembrane region" description="Helical" evidence="11">
    <location>
        <begin position="435"/>
        <end position="458"/>
    </location>
</feature>
<keyword evidence="8" id="KW-1278">Translocase</keyword>
<dbReference type="InterPro" id="IPR001757">
    <property type="entry name" value="P_typ_ATPase"/>
</dbReference>
<dbReference type="STRING" id="474950.SAMN05421771_3679"/>
<organism evidence="13 14">
    <name type="scientific">Granulicella pectinivorans</name>
    <dbReference type="NCBI Taxonomy" id="474950"/>
    <lineage>
        <taxon>Bacteria</taxon>
        <taxon>Pseudomonadati</taxon>
        <taxon>Acidobacteriota</taxon>
        <taxon>Terriglobia</taxon>
        <taxon>Terriglobales</taxon>
        <taxon>Acidobacteriaceae</taxon>
        <taxon>Granulicella</taxon>
    </lineage>
</organism>
<evidence type="ECO:0000256" key="8">
    <source>
        <dbReference type="ARBA" id="ARBA00022967"/>
    </source>
</evidence>